<evidence type="ECO:0000313" key="1">
    <source>
        <dbReference type="EMBL" id="GAA3804379.1"/>
    </source>
</evidence>
<dbReference type="Proteomes" id="UP001501624">
    <property type="component" value="Unassembled WGS sequence"/>
</dbReference>
<keyword evidence="1" id="KW-0540">Nuclease</keyword>
<keyword evidence="2" id="KW-1185">Reference proteome</keyword>
<accession>A0ABP7HYF2</accession>
<sequence>MLAVGVCLVASACSSKGRTPLDDAPSPAAALQQLDTLVVAPEDVELRYYSSDWAQFKAAPDMKQGCSVRDRVLRRQGSGTKVKGSCRITGKWTSPYDGQTVKVESGMEVDHVVGTAEANRSGVRTWSKADKERFGNDERFLVAVSKGSYQQRNGQDPAHWLPRGHRCEYAALYVQAKAAYRLTVDQAEKSALAGVLRGC</sequence>
<keyword evidence="1" id="KW-0378">Hydrolase</keyword>
<keyword evidence="1" id="KW-0255">Endonuclease</keyword>
<reference evidence="2" key="1">
    <citation type="journal article" date="2019" name="Int. J. Syst. Evol. Microbiol.">
        <title>The Global Catalogue of Microorganisms (GCM) 10K type strain sequencing project: providing services to taxonomists for standard genome sequencing and annotation.</title>
        <authorList>
            <consortium name="The Broad Institute Genomics Platform"/>
            <consortium name="The Broad Institute Genome Sequencing Center for Infectious Disease"/>
            <person name="Wu L."/>
            <person name="Ma J."/>
        </authorList>
    </citation>
    <scope>NUCLEOTIDE SEQUENCE [LARGE SCALE GENOMIC DNA]</scope>
    <source>
        <strain evidence="2">JCM 17017</strain>
    </source>
</reference>
<dbReference type="EMBL" id="BAABCM010000002">
    <property type="protein sequence ID" value="GAA3804379.1"/>
    <property type="molecule type" value="Genomic_DNA"/>
</dbReference>
<protein>
    <submittedName>
        <fullName evidence="1">HNH endonuclease family protein</fullName>
    </submittedName>
</protein>
<comment type="caution">
    <text evidence="1">The sequence shown here is derived from an EMBL/GenBank/DDBJ whole genome shotgun (WGS) entry which is preliminary data.</text>
</comment>
<proteinExistence type="predicted"/>
<dbReference type="GO" id="GO:0004519">
    <property type="term" value="F:endonuclease activity"/>
    <property type="evidence" value="ECO:0007669"/>
    <property type="project" value="UniProtKB-KW"/>
</dbReference>
<name>A0ABP7HYF2_9PSEU</name>
<gene>
    <name evidence="1" type="ORF">GCM10022380_22450</name>
</gene>
<organism evidence="1 2">
    <name type="scientific">Amycolatopsis tucumanensis</name>
    <dbReference type="NCBI Taxonomy" id="401106"/>
    <lineage>
        <taxon>Bacteria</taxon>
        <taxon>Bacillati</taxon>
        <taxon>Actinomycetota</taxon>
        <taxon>Actinomycetes</taxon>
        <taxon>Pseudonocardiales</taxon>
        <taxon>Pseudonocardiaceae</taxon>
        <taxon>Amycolatopsis</taxon>
    </lineage>
</organism>
<evidence type="ECO:0000313" key="2">
    <source>
        <dbReference type="Proteomes" id="UP001501624"/>
    </source>
</evidence>